<feature type="domain" description="G-protein coupled receptors family 2 profile 2" evidence="6">
    <location>
        <begin position="1"/>
        <end position="85"/>
    </location>
</feature>
<evidence type="ECO:0000259" key="6">
    <source>
        <dbReference type="PROSITE" id="PS50261"/>
    </source>
</evidence>
<evidence type="ECO:0000313" key="9">
    <source>
        <dbReference type="WBParaSite" id="GPUH_0000225201-mRNA-1"/>
    </source>
</evidence>
<dbReference type="InterPro" id="IPR017981">
    <property type="entry name" value="GPCR_2-like_7TM"/>
</dbReference>
<reference evidence="7 8" key="2">
    <citation type="submission" date="2018-11" db="EMBL/GenBank/DDBJ databases">
        <authorList>
            <consortium name="Pathogen Informatics"/>
        </authorList>
    </citation>
    <scope>NUCLEOTIDE SEQUENCE [LARGE SCALE GENOMIC DNA]</scope>
</reference>
<dbReference type="AlphaFoldDB" id="A0A183D0K6"/>
<evidence type="ECO:0000256" key="1">
    <source>
        <dbReference type="ARBA" id="ARBA00004141"/>
    </source>
</evidence>
<name>A0A183D0K6_9BILA</name>
<protein>
    <submittedName>
        <fullName evidence="9">G_PROTEIN_RECEP_F2_4 domain-containing protein</fullName>
    </submittedName>
</protein>
<keyword evidence="8" id="KW-1185">Reference proteome</keyword>
<dbReference type="GO" id="GO:0008528">
    <property type="term" value="F:G protein-coupled peptide receptor activity"/>
    <property type="evidence" value="ECO:0007669"/>
    <property type="project" value="TreeGrafter"/>
</dbReference>
<dbReference type="PROSITE" id="PS50261">
    <property type="entry name" value="G_PROTEIN_RECEP_F2_4"/>
    <property type="match status" value="1"/>
</dbReference>
<dbReference type="GO" id="GO:0017046">
    <property type="term" value="F:peptide hormone binding"/>
    <property type="evidence" value="ECO:0007669"/>
    <property type="project" value="TreeGrafter"/>
</dbReference>
<dbReference type="PANTHER" id="PTHR45620">
    <property type="entry name" value="PDF RECEPTOR-LIKE PROTEIN-RELATED"/>
    <property type="match status" value="1"/>
</dbReference>
<evidence type="ECO:0000313" key="8">
    <source>
        <dbReference type="Proteomes" id="UP000271098"/>
    </source>
</evidence>
<dbReference type="GO" id="GO:0007188">
    <property type="term" value="P:adenylate cyclase-modulating G protein-coupled receptor signaling pathway"/>
    <property type="evidence" value="ECO:0007669"/>
    <property type="project" value="TreeGrafter"/>
</dbReference>
<dbReference type="OrthoDB" id="6022368at2759"/>
<dbReference type="WBParaSite" id="GPUH_0000225201-mRNA-1">
    <property type="protein sequence ID" value="GPUH_0000225201-mRNA-1"/>
    <property type="gene ID" value="GPUH_0000225201"/>
</dbReference>
<feature type="transmembrane region" description="Helical" evidence="5">
    <location>
        <begin position="21"/>
        <end position="45"/>
    </location>
</feature>
<feature type="transmembrane region" description="Helical" evidence="5">
    <location>
        <begin position="65"/>
        <end position="82"/>
    </location>
</feature>
<evidence type="ECO:0000256" key="4">
    <source>
        <dbReference type="ARBA" id="ARBA00023136"/>
    </source>
</evidence>
<gene>
    <name evidence="7" type="ORF">GPUH_LOCUS2248</name>
</gene>
<accession>A0A183D0K6</accession>
<sequence length="85" mass="9921">MFSFQKLSLTPLLIGRLQFAALISSCKVVTALWNYFILCSYFWIFVEGLYLHNAIYFNIFVEPKVSPYAFIGWGTFTILLHARKM</sequence>
<dbReference type="GO" id="GO:0005886">
    <property type="term" value="C:plasma membrane"/>
    <property type="evidence" value="ECO:0007669"/>
    <property type="project" value="TreeGrafter"/>
</dbReference>
<dbReference type="InterPro" id="IPR000832">
    <property type="entry name" value="GPCR_2_secretin-like"/>
</dbReference>
<dbReference type="Gene3D" id="1.20.1070.10">
    <property type="entry name" value="Rhodopsin 7-helix transmembrane proteins"/>
    <property type="match status" value="1"/>
</dbReference>
<keyword evidence="3 5" id="KW-1133">Transmembrane helix</keyword>
<proteinExistence type="predicted"/>
<dbReference type="InterPro" id="IPR050332">
    <property type="entry name" value="GPCR_2"/>
</dbReference>
<dbReference type="PANTHER" id="PTHR45620:SF1">
    <property type="entry name" value="G-PROTEIN COUPLED RECEPTORS FAMILY 2 PROFILE 2 DOMAIN-CONTAINING PROTEIN"/>
    <property type="match status" value="1"/>
</dbReference>
<dbReference type="Pfam" id="PF00002">
    <property type="entry name" value="7tm_2"/>
    <property type="match status" value="1"/>
</dbReference>
<evidence type="ECO:0000256" key="2">
    <source>
        <dbReference type="ARBA" id="ARBA00022692"/>
    </source>
</evidence>
<evidence type="ECO:0000256" key="5">
    <source>
        <dbReference type="SAM" id="Phobius"/>
    </source>
</evidence>
<dbReference type="EMBL" id="UYRT01003251">
    <property type="protein sequence ID" value="VDK33033.1"/>
    <property type="molecule type" value="Genomic_DNA"/>
</dbReference>
<organism evidence="9">
    <name type="scientific">Gongylonema pulchrum</name>
    <dbReference type="NCBI Taxonomy" id="637853"/>
    <lineage>
        <taxon>Eukaryota</taxon>
        <taxon>Metazoa</taxon>
        <taxon>Ecdysozoa</taxon>
        <taxon>Nematoda</taxon>
        <taxon>Chromadorea</taxon>
        <taxon>Rhabditida</taxon>
        <taxon>Spirurina</taxon>
        <taxon>Spiruromorpha</taxon>
        <taxon>Spiruroidea</taxon>
        <taxon>Gongylonematidae</taxon>
        <taxon>Gongylonema</taxon>
    </lineage>
</organism>
<keyword evidence="2 5" id="KW-0812">Transmembrane</keyword>
<dbReference type="PRINTS" id="PR00249">
    <property type="entry name" value="GPCRSECRETIN"/>
</dbReference>
<dbReference type="GO" id="GO:0007166">
    <property type="term" value="P:cell surface receptor signaling pathway"/>
    <property type="evidence" value="ECO:0007669"/>
    <property type="project" value="InterPro"/>
</dbReference>
<evidence type="ECO:0000313" key="7">
    <source>
        <dbReference type="EMBL" id="VDK33033.1"/>
    </source>
</evidence>
<comment type="subcellular location">
    <subcellularLocation>
        <location evidence="1">Membrane</location>
        <topology evidence="1">Multi-pass membrane protein</topology>
    </subcellularLocation>
</comment>
<reference evidence="9" key="1">
    <citation type="submission" date="2016-06" db="UniProtKB">
        <authorList>
            <consortium name="WormBaseParasite"/>
        </authorList>
    </citation>
    <scope>IDENTIFICATION</scope>
</reference>
<dbReference type="Proteomes" id="UP000271098">
    <property type="component" value="Unassembled WGS sequence"/>
</dbReference>
<keyword evidence="4 5" id="KW-0472">Membrane</keyword>
<evidence type="ECO:0000256" key="3">
    <source>
        <dbReference type="ARBA" id="ARBA00022989"/>
    </source>
</evidence>